<proteinExistence type="predicted"/>
<gene>
    <name evidence="1" type="ORF">CA163_05980</name>
</gene>
<organism evidence="1 2">
    <name type="scientific">Vibrio parahaemolyticus</name>
    <dbReference type="NCBI Taxonomy" id="670"/>
    <lineage>
        <taxon>Bacteria</taxon>
        <taxon>Pseudomonadati</taxon>
        <taxon>Pseudomonadota</taxon>
        <taxon>Gammaproteobacteria</taxon>
        <taxon>Vibrionales</taxon>
        <taxon>Vibrionaceae</taxon>
        <taxon>Vibrio</taxon>
    </lineage>
</organism>
<dbReference type="EMBL" id="NIXT01000219">
    <property type="protein sequence ID" value="OXE33737.1"/>
    <property type="molecule type" value="Genomic_DNA"/>
</dbReference>
<reference evidence="1 2" key="1">
    <citation type="journal article" date="2017" name="Appl. Environ. Microbiol.">
        <title>Parallel evolution of two clades of a major Atlantic endemic Vibrio parahaemolyticus pathogen lineage by independent acquisition of related pathogenicity islands.</title>
        <authorList>
            <person name="Xu F."/>
            <person name="Gonzalez-Escalona N."/>
            <person name="Drees K.P."/>
            <person name="Sebra R.P."/>
            <person name="Cooper V.S."/>
            <person name="Jones S.H."/>
            <person name="Whistler C.A."/>
        </authorList>
    </citation>
    <scope>NUCLEOTIDE SEQUENCE [LARGE SCALE GENOMIC DNA]</scope>
    <source>
        <strain evidence="1 2">MAVP-3</strain>
    </source>
</reference>
<comment type="caution">
    <text evidence="1">The sequence shown here is derived from an EMBL/GenBank/DDBJ whole genome shotgun (WGS) entry which is preliminary data.</text>
</comment>
<sequence length="65" mass="7098">MSLLSANTNAIAIKNAVNSANERVSPSLLIAMPICNTTAINKTNFTILKLMPFCSTLRHDYDSEL</sequence>
<name>A0A227ECT6_VIBPH</name>
<evidence type="ECO:0000313" key="2">
    <source>
        <dbReference type="Proteomes" id="UP000214596"/>
    </source>
</evidence>
<evidence type="ECO:0000313" key="1">
    <source>
        <dbReference type="EMBL" id="OXE33737.1"/>
    </source>
</evidence>
<dbReference type="AlphaFoldDB" id="A0A227ECT6"/>
<dbReference type="Proteomes" id="UP000214596">
    <property type="component" value="Unassembled WGS sequence"/>
</dbReference>
<accession>A0A227ECT6</accession>
<protein>
    <submittedName>
        <fullName evidence="1">Uncharacterized protein</fullName>
    </submittedName>
</protein>